<keyword evidence="6 8" id="KW-1133">Transmembrane helix</keyword>
<dbReference type="Proteomes" id="UP001336020">
    <property type="component" value="Unassembled WGS sequence"/>
</dbReference>
<feature type="transmembrane region" description="Helical" evidence="8">
    <location>
        <begin position="174"/>
        <end position="194"/>
    </location>
</feature>
<dbReference type="Pfam" id="PF01032">
    <property type="entry name" value="FecCD"/>
    <property type="match status" value="1"/>
</dbReference>
<dbReference type="InterPro" id="IPR037294">
    <property type="entry name" value="ABC_BtuC-like"/>
</dbReference>
<dbReference type="SUPFAM" id="SSF81345">
    <property type="entry name" value="ABC transporter involved in vitamin B12 uptake, BtuC"/>
    <property type="match status" value="1"/>
</dbReference>
<dbReference type="InterPro" id="IPR000522">
    <property type="entry name" value="ABC_transptr_permease_BtuC"/>
</dbReference>
<keyword evidence="10" id="KW-1185">Reference proteome</keyword>
<reference evidence="9 10" key="1">
    <citation type="submission" date="2023-07" db="EMBL/GenBank/DDBJ databases">
        <authorList>
            <person name="Girao M."/>
            <person name="Carvalho M.F."/>
        </authorList>
    </citation>
    <scope>NUCLEOTIDE SEQUENCE [LARGE SCALE GENOMIC DNA]</scope>
    <source>
        <strain evidence="9 10">YIM65754</strain>
    </source>
</reference>
<keyword evidence="4" id="KW-1003">Cell membrane</keyword>
<evidence type="ECO:0000313" key="9">
    <source>
        <dbReference type="EMBL" id="MEE2061061.1"/>
    </source>
</evidence>
<evidence type="ECO:0000256" key="5">
    <source>
        <dbReference type="ARBA" id="ARBA00022692"/>
    </source>
</evidence>
<dbReference type="PANTHER" id="PTHR30472:SF24">
    <property type="entry name" value="FERRIC ENTEROBACTIN TRANSPORT SYSTEM PERMEASE PROTEIN FEPG"/>
    <property type="match status" value="1"/>
</dbReference>
<feature type="transmembrane region" description="Helical" evidence="8">
    <location>
        <begin position="297"/>
        <end position="318"/>
    </location>
</feature>
<dbReference type="EMBL" id="JAUTXY010000016">
    <property type="protein sequence ID" value="MEE2061061.1"/>
    <property type="molecule type" value="Genomic_DNA"/>
</dbReference>
<evidence type="ECO:0000313" key="10">
    <source>
        <dbReference type="Proteomes" id="UP001336020"/>
    </source>
</evidence>
<keyword evidence="7 8" id="KW-0472">Membrane</keyword>
<evidence type="ECO:0000256" key="7">
    <source>
        <dbReference type="ARBA" id="ARBA00023136"/>
    </source>
</evidence>
<feature type="transmembrane region" description="Helical" evidence="8">
    <location>
        <begin position="89"/>
        <end position="107"/>
    </location>
</feature>
<keyword evidence="5 8" id="KW-0812">Transmembrane</keyword>
<protein>
    <submittedName>
        <fullName evidence="9">Iron chelate uptake ABC transporter family permease subunit</fullName>
    </submittedName>
</protein>
<feature type="transmembrane region" description="Helical" evidence="8">
    <location>
        <begin position="214"/>
        <end position="237"/>
    </location>
</feature>
<feature type="transmembrane region" description="Helical" evidence="8">
    <location>
        <begin position="267"/>
        <end position="291"/>
    </location>
</feature>
<accession>A0ABU7LHQ3</accession>
<dbReference type="Gene3D" id="1.10.3470.10">
    <property type="entry name" value="ABC transporter involved in vitamin B12 uptake, BtuC"/>
    <property type="match status" value="1"/>
</dbReference>
<dbReference type="CDD" id="cd06550">
    <property type="entry name" value="TM_ABC_iron-siderophores_like"/>
    <property type="match status" value="1"/>
</dbReference>
<feature type="transmembrane region" description="Helical" evidence="8">
    <location>
        <begin position="330"/>
        <end position="351"/>
    </location>
</feature>
<comment type="similarity">
    <text evidence="2">Belongs to the binding-protein-dependent transport system permease family. FecCD subfamily.</text>
</comment>
<evidence type="ECO:0000256" key="2">
    <source>
        <dbReference type="ARBA" id="ARBA00007935"/>
    </source>
</evidence>
<evidence type="ECO:0000256" key="4">
    <source>
        <dbReference type="ARBA" id="ARBA00022475"/>
    </source>
</evidence>
<evidence type="ECO:0000256" key="3">
    <source>
        <dbReference type="ARBA" id="ARBA00022448"/>
    </source>
</evidence>
<gene>
    <name evidence="9" type="ORF">Q7514_26400</name>
</gene>
<feature type="transmembrane region" description="Helical" evidence="8">
    <location>
        <begin position="119"/>
        <end position="137"/>
    </location>
</feature>
<comment type="subcellular location">
    <subcellularLocation>
        <location evidence="1">Cell membrane</location>
        <topology evidence="1">Multi-pass membrane protein</topology>
    </subcellularLocation>
</comment>
<name>A0ABU7LHQ3_9NOCA</name>
<comment type="caution">
    <text evidence="9">The sequence shown here is derived from an EMBL/GenBank/DDBJ whole genome shotgun (WGS) entry which is preliminary data.</text>
</comment>
<sequence>MSTITEEAPPAGRRTWVARGLRGDRFSMRIDVRSVTVSAVSALAAAALLVVTLSMGDVAIAFSDVLAVLAGHGTPKAQLVVGEWRLPRALLALALGAALGLSGAVFQSLTRNPLGSPDIIGFSTGAYTGGLVVILALGGSYLLTAAGAVVGGLLTAVVVYGLSRSRGAVQSFRLIIVGIGVSATLASVNTWLITRADVDDAMAASVWGSGSLGGLGMTQLVPVLAILAVVVPVLFTYGPGLRMLEMGDDLARAAGTRVERVRLGAMLWAIVLVAVATAAAGPIAFIALVAPQISRRLVGTASIAFAPAALTGAFLLLLSDLLAQRVFAPTQLPVGIMTVTLGGVYFVWLLVRESTGYARRR</sequence>
<evidence type="ECO:0000256" key="1">
    <source>
        <dbReference type="ARBA" id="ARBA00004651"/>
    </source>
</evidence>
<evidence type="ECO:0000256" key="6">
    <source>
        <dbReference type="ARBA" id="ARBA00022989"/>
    </source>
</evidence>
<dbReference type="PANTHER" id="PTHR30472">
    <property type="entry name" value="FERRIC ENTEROBACTIN TRANSPORT SYSTEM PERMEASE PROTEIN"/>
    <property type="match status" value="1"/>
</dbReference>
<proteinExistence type="inferred from homology"/>
<evidence type="ECO:0000256" key="8">
    <source>
        <dbReference type="SAM" id="Phobius"/>
    </source>
</evidence>
<feature type="transmembrane region" description="Helical" evidence="8">
    <location>
        <begin position="143"/>
        <end position="162"/>
    </location>
</feature>
<feature type="transmembrane region" description="Helical" evidence="8">
    <location>
        <begin position="35"/>
        <end position="56"/>
    </location>
</feature>
<keyword evidence="3" id="KW-0813">Transport</keyword>
<organism evidence="9 10">
    <name type="scientific">Rhodococcus artemisiae</name>
    <dbReference type="NCBI Taxonomy" id="714159"/>
    <lineage>
        <taxon>Bacteria</taxon>
        <taxon>Bacillati</taxon>
        <taxon>Actinomycetota</taxon>
        <taxon>Actinomycetes</taxon>
        <taxon>Mycobacteriales</taxon>
        <taxon>Nocardiaceae</taxon>
        <taxon>Rhodococcus</taxon>
    </lineage>
</organism>
<dbReference type="RefSeq" id="WP_330136243.1">
    <property type="nucleotide sequence ID" value="NZ_JAUTXY010000016.1"/>
</dbReference>